<dbReference type="AlphaFoldDB" id="A0A6M3KJ94"/>
<accession>A0A6M3KJ94</accession>
<dbReference type="EMBL" id="MT142469">
    <property type="protein sequence ID" value="QJA81760.1"/>
    <property type="molecule type" value="Genomic_DNA"/>
</dbReference>
<evidence type="ECO:0000313" key="1">
    <source>
        <dbReference type="EMBL" id="QJA59434.1"/>
    </source>
</evidence>
<reference evidence="2" key="1">
    <citation type="submission" date="2020-03" db="EMBL/GenBank/DDBJ databases">
        <title>The deep terrestrial virosphere.</title>
        <authorList>
            <person name="Holmfeldt K."/>
            <person name="Nilsson E."/>
            <person name="Simone D."/>
            <person name="Lopez-Fernandez M."/>
            <person name="Wu X."/>
            <person name="de Brujin I."/>
            <person name="Lundin D."/>
            <person name="Andersson A."/>
            <person name="Bertilsson S."/>
            <person name="Dopson M."/>
        </authorList>
    </citation>
    <scope>NUCLEOTIDE SEQUENCE</scope>
    <source>
        <strain evidence="2">MM415A00493</strain>
        <strain evidence="1">MM415B01299</strain>
    </source>
</reference>
<sequence>MTLLLVYVIIYLEVRDVDNGITYCLACHKYEHARGRIINALNGELQSDRRKILLLRLEVLERHNTPYMINARGYFQSYSINPDTLLPLPRRKSKKTILREFQLSLFGEGGDANAK</sequence>
<evidence type="ECO:0000313" key="2">
    <source>
        <dbReference type="EMBL" id="QJA81760.1"/>
    </source>
</evidence>
<proteinExistence type="predicted"/>
<name>A0A6M3KJ94_9ZZZZ</name>
<organism evidence="2">
    <name type="scientific">viral metagenome</name>
    <dbReference type="NCBI Taxonomy" id="1070528"/>
    <lineage>
        <taxon>unclassified sequences</taxon>
        <taxon>metagenomes</taxon>
        <taxon>organismal metagenomes</taxon>
    </lineage>
</organism>
<dbReference type="EMBL" id="MT141369">
    <property type="protein sequence ID" value="QJA59434.1"/>
    <property type="molecule type" value="Genomic_DNA"/>
</dbReference>
<gene>
    <name evidence="2" type="ORF">MM415A00493_0004</name>
    <name evidence="1" type="ORF">MM415B01299_0013</name>
</gene>
<protein>
    <submittedName>
        <fullName evidence="2">Uncharacterized protein</fullName>
    </submittedName>
</protein>